<dbReference type="PROSITE" id="PS50222">
    <property type="entry name" value="EF_HAND_2"/>
    <property type="match status" value="3"/>
</dbReference>
<sequence length="254" mass="28852">IKSGRIAFSSRWCDASQEAVLFTKRLLGKPVHRPPAERALQDVFFQKHLPEPEDPPLRFSLLDDLRTFRKQNKLKRASLTTIASLLADEHVKAARDIFISMDIDGDGTLCVAEMEKRLRKMKEEGKMDKDMRRKDVERVFRDFDSASGSLKDFTYTEFLAATFDRKTCLTEAVCREAFTTLDKNGDGTVDLGELHSGRLLGHIDMAELKETLEDLDENGDSVLDFPEYMEMLRSIDSKVVKTPKVVGETPDFGI</sequence>
<dbReference type="EMBL" id="CAUJNA010003509">
    <property type="protein sequence ID" value="CAJ1403785.1"/>
    <property type="molecule type" value="Genomic_DNA"/>
</dbReference>
<evidence type="ECO:0000313" key="3">
    <source>
        <dbReference type="EMBL" id="CAJ1403785.1"/>
    </source>
</evidence>
<name>A0AA36JEC1_9DINO</name>
<feature type="domain" description="EF-hand" evidence="2">
    <location>
        <begin position="89"/>
        <end position="124"/>
    </location>
</feature>
<comment type="caution">
    <text evidence="3">The sequence shown here is derived from an EMBL/GenBank/DDBJ whole genome shotgun (WGS) entry which is preliminary data.</text>
</comment>
<dbReference type="SUPFAM" id="SSF47473">
    <property type="entry name" value="EF-hand"/>
    <property type="match status" value="1"/>
</dbReference>
<organism evidence="3 4">
    <name type="scientific">Effrenium voratum</name>
    <dbReference type="NCBI Taxonomy" id="2562239"/>
    <lineage>
        <taxon>Eukaryota</taxon>
        <taxon>Sar</taxon>
        <taxon>Alveolata</taxon>
        <taxon>Dinophyceae</taxon>
        <taxon>Suessiales</taxon>
        <taxon>Symbiodiniaceae</taxon>
        <taxon>Effrenium</taxon>
    </lineage>
</organism>
<dbReference type="Pfam" id="PF13499">
    <property type="entry name" value="EF-hand_7"/>
    <property type="match status" value="2"/>
</dbReference>
<dbReference type="AlphaFoldDB" id="A0AA36JEC1"/>
<evidence type="ECO:0000256" key="1">
    <source>
        <dbReference type="ARBA" id="ARBA00022837"/>
    </source>
</evidence>
<evidence type="ECO:0000313" key="4">
    <source>
        <dbReference type="Proteomes" id="UP001178507"/>
    </source>
</evidence>
<protein>
    <recommendedName>
        <fullName evidence="2">EF-hand domain-containing protein</fullName>
    </recommendedName>
</protein>
<gene>
    <name evidence="3" type="ORF">EVOR1521_LOCUS26375</name>
</gene>
<accession>A0AA36JEC1</accession>
<dbReference type="Gene3D" id="1.10.238.10">
    <property type="entry name" value="EF-hand"/>
    <property type="match status" value="2"/>
</dbReference>
<feature type="domain" description="EF-hand" evidence="2">
    <location>
        <begin position="203"/>
        <end position="238"/>
    </location>
</feature>
<keyword evidence="1" id="KW-0106">Calcium</keyword>
<dbReference type="CDD" id="cd00051">
    <property type="entry name" value="EFh"/>
    <property type="match status" value="1"/>
</dbReference>
<dbReference type="InterPro" id="IPR011992">
    <property type="entry name" value="EF-hand-dom_pair"/>
</dbReference>
<dbReference type="InterPro" id="IPR018247">
    <property type="entry name" value="EF_Hand_1_Ca_BS"/>
</dbReference>
<dbReference type="PROSITE" id="PS00018">
    <property type="entry name" value="EF_HAND_1"/>
    <property type="match status" value="1"/>
</dbReference>
<dbReference type="InterPro" id="IPR002048">
    <property type="entry name" value="EF_hand_dom"/>
</dbReference>
<evidence type="ECO:0000259" key="2">
    <source>
        <dbReference type="PROSITE" id="PS50222"/>
    </source>
</evidence>
<keyword evidence="4" id="KW-1185">Reference proteome</keyword>
<reference evidence="3" key="1">
    <citation type="submission" date="2023-08" db="EMBL/GenBank/DDBJ databases">
        <authorList>
            <person name="Chen Y."/>
            <person name="Shah S."/>
            <person name="Dougan E. K."/>
            <person name="Thang M."/>
            <person name="Chan C."/>
        </authorList>
    </citation>
    <scope>NUCLEOTIDE SEQUENCE</scope>
</reference>
<dbReference type="SMART" id="SM00054">
    <property type="entry name" value="EFh"/>
    <property type="match status" value="3"/>
</dbReference>
<dbReference type="Proteomes" id="UP001178507">
    <property type="component" value="Unassembled WGS sequence"/>
</dbReference>
<dbReference type="GO" id="GO:0005509">
    <property type="term" value="F:calcium ion binding"/>
    <property type="evidence" value="ECO:0007669"/>
    <property type="project" value="InterPro"/>
</dbReference>
<feature type="domain" description="EF-hand" evidence="2">
    <location>
        <begin position="169"/>
        <end position="195"/>
    </location>
</feature>
<proteinExistence type="predicted"/>
<feature type="non-terminal residue" evidence="3">
    <location>
        <position position="254"/>
    </location>
</feature>